<name>A0A6J7GE85_9ZZZZ</name>
<evidence type="ECO:0000313" key="4">
    <source>
        <dbReference type="EMBL" id="CAB4905274.1"/>
    </source>
</evidence>
<dbReference type="GO" id="GO:0006753">
    <property type="term" value="P:nucleoside phosphate metabolic process"/>
    <property type="evidence" value="ECO:0007669"/>
    <property type="project" value="TreeGrafter"/>
</dbReference>
<dbReference type="InterPro" id="IPR015797">
    <property type="entry name" value="NUDIX_hydrolase-like_dom_sf"/>
</dbReference>
<proteinExistence type="predicted"/>
<evidence type="ECO:0000256" key="2">
    <source>
        <dbReference type="SAM" id="MobiDB-lite"/>
    </source>
</evidence>
<dbReference type="InterPro" id="IPR000086">
    <property type="entry name" value="NUDIX_hydrolase_dom"/>
</dbReference>
<dbReference type="GO" id="GO:0016787">
    <property type="term" value="F:hydrolase activity"/>
    <property type="evidence" value="ECO:0007669"/>
    <property type="project" value="UniProtKB-KW"/>
</dbReference>
<feature type="domain" description="Nudix hydrolase" evidence="3">
    <location>
        <begin position="68"/>
        <end position="205"/>
    </location>
</feature>
<keyword evidence="1" id="KW-0378">Hydrolase</keyword>
<protein>
    <submittedName>
        <fullName evidence="4">Unannotated protein</fullName>
    </submittedName>
</protein>
<dbReference type="AlphaFoldDB" id="A0A6J7GE85"/>
<sequence length="232" mass="25581">MAESRSPQKTPPAGLGAPDAESDATALFDQPWCADVSENELVYAGAVWNIRRERFAYGAGELRRDFMDHTGAVAIVAMDENDGILVLRQYRHAVRLREWELPAGLLDVDGESALSCAQRELAEEADLVAAEWKVLVDYCTSPGGSNEVVRVFVARGLTVADKLHERTGEESDMEVRWVSLDEARDAVLRGHVSNSIFIVAVLNAVAKRDLGWAHLGNADAPWPLRDWRVQTA</sequence>
<dbReference type="PROSITE" id="PS51462">
    <property type="entry name" value="NUDIX"/>
    <property type="match status" value="1"/>
</dbReference>
<accession>A0A6J7GE85</accession>
<dbReference type="Pfam" id="PF00293">
    <property type="entry name" value="NUDIX"/>
    <property type="match status" value="1"/>
</dbReference>
<dbReference type="GO" id="GO:0019693">
    <property type="term" value="P:ribose phosphate metabolic process"/>
    <property type="evidence" value="ECO:0007669"/>
    <property type="project" value="TreeGrafter"/>
</dbReference>
<organism evidence="4">
    <name type="scientific">freshwater metagenome</name>
    <dbReference type="NCBI Taxonomy" id="449393"/>
    <lineage>
        <taxon>unclassified sequences</taxon>
        <taxon>metagenomes</taxon>
        <taxon>ecological metagenomes</taxon>
    </lineage>
</organism>
<dbReference type="CDD" id="cd24158">
    <property type="entry name" value="NUDIX_ADPRase_Rv1700"/>
    <property type="match status" value="1"/>
</dbReference>
<reference evidence="4" key="1">
    <citation type="submission" date="2020-05" db="EMBL/GenBank/DDBJ databases">
        <authorList>
            <person name="Chiriac C."/>
            <person name="Salcher M."/>
            <person name="Ghai R."/>
            <person name="Kavagutti S V."/>
        </authorList>
    </citation>
    <scope>NUCLEOTIDE SEQUENCE</scope>
</reference>
<dbReference type="PANTHER" id="PTHR11839">
    <property type="entry name" value="UDP/ADP-SUGAR PYROPHOSPHATASE"/>
    <property type="match status" value="1"/>
</dbReference>
<evidence type="ECO:0000256" key="1">
    <source>
        <dbReference type="ARBA" id="ARBA00022801"/>
    </source>
</evidence>
<evidence type="ECO:0000259" key="3">
    <source>
        <dbReference type="PROSITE" id="PS51462"/>
    </source>
</evidence>
<feature type="region of interest" description="Disordered" evidence="2">
    <location>
        <begin position="1"/>
        <end position="21"/>
    </location>
</feature>
<gene>
    <name evidence="4" type="ORF">UFOPK3516_01153</name>
</gene>
<dbReference type="EMBL" id="CAFBMB010000101">
    <property type="protein sequence ID" value="CAB4905274.1"/>
    <property type="molecule type" value="Genomic_DNA"/>
</dbReference>
<dbReference type="Gene3D" id="3.90.79.10">
    <property type="entry name" value="Nucleoside Triphosphate Pyrophosphohydrolase"/>
    <property type="match status" value="1"/>
</dbReference>
<dbReference type="SUPFAM" id="SSF55811">
    <property type="entry name" value="Nudix"/>
    <property type="match status" value="1"/>
</dbReference>
<dbReference type="GO" id="GO:0005829">
    <property type="term" value="C:cytosol"/>
    <property type="evidence" value="ECO:0007669"/>
    <property type="project" value="TreeGrafter"/>
</dbReference>
<dbReference type="PANTHER" id="PTHR11839:SF31">
    <property type="entry name" value="ADP-RIBOSE PYROPHOSPHATASE"/>
    <property type="match status" value="1"/>
</dbReference>